<sequence>MTSVRTTNSTLKKTDESRNTMIDHQVQSICQHLRQLCDCCGFSVMQCLRLHSTRLTLLEKAKLAREISDGKK</sequence>
<evidence type="ECO:0000313" key="1">
    <source>
        <dbReference type="EMBL" id="KEH40746.1"/>
    </source>
</evidence>
<organism evidence="1 3">
    <name type="scientific">Medicago truncatula</name>
    <name type="common">Barrel medic</name>
    <name type="synonym">Medicago tribuloides</name>
    <dbReference type="NCBI Taxonomy" id="3880"/>
    <lineage>
        <taxon>Eukaryota</taxon>
        <taxon>Viridiplantae</taxon>
        <taxon>Streptophyta</taxon>
        <taxon>Embryophyta</taxon>
        <taxon>Tracheophyta</taxon>
        <taxon>Spermatophyta</taxon>
        <taxon>Magnoliopsida</taxon>
        <taxon>eudicotyledons</taxon>
        <taxon>Gunneridae</taxon>
        <taxon>Pentapetalae</taxon>
        <taxon>rosids</taxon>
        <taxon>fabids</taxon>
        <taxon>Fabales</taxon>
        <taxon>Fabaceae</taxon>
        <taxon>Papilionoideae</taxon>
        <taxon>50 kb inversion clade</taxon>
        <taxon>NPAAA clade</taxon>
        <taxon>Hologalegina</taxon>
        <taxon>IRL clade</taxon>
        <taxon>Trifolieae</taxon>
        <taxon>Medicago</taxon>
    </lineage>
</organism>
<name>A0A072VGM1_MEDTR</name>
<dbReference type="AlphaFoldDB" id="A0A072VGM1"/>
<dbReference type="Proteomes" id="UP000002051">
    <property type="component" value="Unassembled WGS sequence"/>
</dbReference>
<dbReference type="HOGENOM" id="CLU_2725926_0_0_1"/>
<reference evidence="1 3" key="2">
    <citation type="journal article" date="2014" name="BMC Genomics">
        <title>An improved genome release (version Mt4.0) for the model legume Medicago truncatula.</title>
        <authorList>
            <person name="Tang H."/>
            <person name="Krishnakumar V."/>
            <person name="Bidwell S."/>
            <person name="Rosen B."/>
            <person name="Chan A."/>
            <person name="Zhou S."/>
            <person name="Gentzbittel L."/>
            <person name="Childs K.L."/>
            <person name="Yandell M."/>
            <person name="Gundlach H."/>
            <person name="Mayer K.F."/>
            <person name="Schwartz D.C."/>
            <person name="Town C.D."/>
        </authorList>
    </citation>
    <scope>GENOME REANNOTATION</scope>
    <source>
        <strain evidence="1">A17</strain>
        <strain evidence="2 3">cv. Jemalong A17</strain>
    </source>
</reference>
<gene>
    <name evidence="1" type="ordered locus">MTR_1g034110</name>
</gene>
<protein>
    <submittedName>
        <fullName evidence="1 2">Uncharacterized protein</fullName>
    </submittedName>
</protein>
<proteinExistence type="predicted"/>
<evidence type="ECO:0000313" key="3">
    <source>
        <dbReference type="Proteomes" id="UP000002051"/>
    </source>
</evidence>
<reference evidence="1 3" key="1">
    <citation type="journal article" date="2011" name="Nature">
        <title>The Medicago genome provides insight into the evolution of rhizobial symbioses.</title>
        <authorList>
            <person name="Young N.D."/>
            <person name="Debelle F."/>
            <person name="Oldroyd G.E."/>
            <person name="Geurts R."/>
            <person name="Cannon S.B."/>
            <person name="Udvardi M.K."/>
            <person name="Benedito V.A."/>
            <person name="Mayer K.F."/>
            <person name="Gouzy J."/>
            <person name="Schoof H."/>
            <person name="Van de Peer Y."/>
            <person name="Proost S."/>
            <person name="Cook D.R."/>
            <person name="Meyers B.C."/>
            <person name="Spannagl M."/>
            <person name="Cheung F."/>
            <person name="De Mita S."/>
            <person name="Krishnakumar V."/>
            <person name="Gundlach H."/>
            <person name="Zhou S."/>
            <person name="Mudge J."/>
            <person name="Bharti A.K."/>
            <person name="Murray J.D."/>
            <person name="Naoumkina M.A."/>
            <person name="Rosen B."/>
            <person name="Silverstein K.A."/>
            <person name="Tang H."/>
            <person name="Rombauts S."/>
            <person name="Zhao P.X."/>
            <person name="Zhou P."/>
            <person name="Barbe V."/>
            <person name="Bardou P."/>
            <person name="Bechner M."/>
            <person name="Bellec A."/>
            <person name="Berger A."/>
            <person name="Berges H."/>
            <person name="Bidwell S."/>
            <person name="Bisseling T."/>
            <person name="Choisne N."/>
            <person name="Couloux A."/>
            <person name="Denny R."/>
            <person name="Deshpande S."/>
            <person name="Dai X."/>
            <person name="Doyle J.J."/>
            <person name="Dudez A.M."/>
            <person name="Farmer A.D."/>
            <person name="Fouteau S."/>
            <person name="Franken C."/>
            <person name="Gibelin C."/>
            <person name="Gish J."/>
            <person name="Goldstein S."/>
            <person name="Gonzalez A.J."/>
            <person name="Green P.J."/>
            <person name="Hallab A."/>
            <person name="Hartog M."/>
            <person name="Hua A."/>
            <person name="Humphray S.J."/>
            <person name="Jeong D.H."/>
            <person name="Jing Y."/>
            <person name="Jocker A."/>
            <person name="Kenton S.M."/>
            <person name="Kim D.J."/>
            <person name="Klee K."/>
            <person name="Lai H."/>
            <person name="Lang C."/>
            <person name="Lin S."/>
            <person name="Macmil S.L."/>
            <person name="Magdelenat G."/>
            <person name="Matthews L."/>
            <person name="McCorrison J."/>
            <person name="Monaghan E.L."/>
            <person name="Mun J.H."/>
            <person name="Najar F.Z."/>
            <person name="Nicholson C."/>
            <person name="Noirot C."/>
            <person name="O'Bleness M."/>
            <person name="Paule C.R."/>
            <person name="Poulain J."/>
            <person name="Prion F."/>
            <person name="Qin B."/>
            <person name="Qu C."/>
            <person name="Retzel E.F."/>
            <person name="Riddle C."/>
            <person name="Sallet E."/>
            <person name="Samain S."/>
            <person name="Samson N."/>
            <person name="Sanders I."/>
            <person name="Saurat O."/>
            <person name="Scarpelli C."/>
            <person name="Schiex T."/>
            <person name="Segurens B."/>
            <person name="Severin A.J."/>
            <person name="Sherrier D.J."/>
            <person name="Shi R."/>
            <person name="Sims S."/>
            <person name="Singer S.R."/>
            <person name="Sinharoy S."/>
            <person name="Sterck L."/>
            <person name="Viollet A."/>
            <person name="Wang B.B."/>
            <person name="Wang K."/>
            <person name="Wang M."/>
            <person name="Wang X."/>
            <person name="Warfsmann J."/>
            <person name="Weissenbach J."/>
            <person name="White D.D."/>
            <person name="White J.D."/>
            <person name="Wiley G.B."/>
            <person name="Wincker P."/>
            <person name="Xing Y."/>
            <person name="Yang L."/>
            <person name="Yao Z."/>
            <person name="Ying F."/>
            <person name="Zhai J."/>
            <person name="Zhou L."/>
            <person name="Zuber A."/>
            <person name="Denarie J."/>
            <person name="Dixon R.A."/>
            <person name="May G.D."/>
            <person name="Schwartz D.C."/>
            <person name="Rogers J."/>
            <person name="Quetier F."/>
            <person name="Town C.D."/>
            <person name="Roe B.A."/>
        </authorList>
    </citation>
    <scope>NUCLEOTIDE SEQUENCE [LARGE SCALE GENOMIC DNA]</scope>
    <source>
        <strain evidence="1">A17</strain>
        <strain evidence="2 3">cv. Jemalong A17</strain>
    </source>
</reference>
<accession>A0A072VGM1</accession>
<reference evidence="2" key="3">
    <citation type="submission" date="2015-04" db="UniProtKB">
        <authorList>
            <consortium name="EnsemblPlants"/>
        </authorList>
    </citation>
    <scope>IDENTIFICATION</scope>
    <source>
        <strain evidence="2">cv. Jemalong A17</strain>
    </source>
</reference>
<evidence type="ECO:0000313" key="2">
    <source>
        <dbReference type="EnsemblPlants" id="KEH40746"/>
    </source>
</evidence>
<dbReference type="EMBL" id="CM001217">
    <property type="protein sequence ID" value="KEH40746.1"/>
    <property type="molecule type" value="Genomic_DNA"/>
</dbReference>
<keyword evidence="3" id="KW-1185">Reference proteome</keyword>
<dbReference type="EnsemblPlants" id="KEH40746">
    <property type="protein sequence ID" value="KEH40746"/>
    <property type="gene ID" value="MTR_1g034110"/>
</dbReference>